<dbReference type="Pfam" id="PF13540">
    <property type="entry name" value="RCC1_2"/>
    <property type="match status" value="1"/>
</dbReference>
<organism evidence="4 5">
    <name type="scientific">Candidatus Neomicrothrix parvicella RN1</name>
    <dbReference type="NCBI Taxonomy" id="1229780"/>
    <lineage>
        <taxon>Bacteria</taxon>
        <taxon>Bacillati</taxon>
        <taxon>Actinomycetota</taxon>
        <taxon>Acidimicrobiia</taxon>
        <taxon>Acidimicrobiales</taxon>
        <taxon>Microthrixaceae</taxon>
        <taxon>Candidatus Neomicrothrix</taxon>
    </lineage>
</organism>
<proteinExistence type="predicted"/>
<keyword evidence="1" id="KW-0344">Guanine-nucleotide releasing factor</keyword>
<dbReference type="InterPro" id="IPR001119">
    <property type="entry name" value="SLH_dom"/>
</dbReference>
<keyword evidence="2" id="KW-0677">Repeat</keyword>
<dbReference type="Pfam" id="PF00395">
    <property type="entry name" value="SLH"/>
    <property type="match status" value="3"/>
</dbReference>
<keyword evidence="5" id="KW-1185">Reference proteome</keyword>
<dbReference type="eggNOG" id="COG1404">
    <property type="taxonomic scope" value="Bacteria"/>
</dbReference>
<dbReference type="PANTHER" id="PTHR45982:SF1">
    <property type="entry name" value="REGULATOR OF CHROMOSOME CONDENSATION"/>
    <property type="match status" value="1"/>
</dbReference>
<dbReference type="PROSITE" id="PS50012">
    <property type="entry name" value="RCC1_3"/>
    <property type="match status" value="6"/>
</dbReference>
<dbReference type="Pfam" id="PF25390">
    <property type="entry name" value="WD40_RLD"/>
    <property type="match status" value="1"/>
</dbReference>
<evidence type="ECO:0000259" key="3">
    <source>
        <dbReference type="PROSITE" id="PS51272"/>
    </source>
</evidence>
<evidence type="ECO:0000313" key="4">
    <source>
        <dbReference type="EMBL" id="CCM65722.1"/>
    </source>
</evidence>
<dbReference type="EMBL" id="CANL01000078">
    <property type="protein sequence ID" value="CCM65722.1"/>
    <property type="molecule type" value="Genomic_DNA"/>
</dbReference>
<feature type="domain" description="SLH" evidence="3">
    <location>
        <begin position="98"/>
        <end position="161"/>
    </location>
</feature>
<dbReference type="GO" id="GO:0005737">
    <property type="term" value="C:cytoplasm"/>
    <property type="evidence" value="ECO:0007669"/>
    <property type="project" value="TreeGrafter"/>
</dbReference>
<dbReference type="HOGENOM" id="CLU_005210_8_1_11"/>
<dbReference type="PANTHER" id="PTHR45982">
    <property type="entry name" value="REGULATOR OF CHROMOSOME CONDENSATION"/>
    <property type="match status" value="1"/>
</dbReference>
<feature type="domain" description="SLH" evidence="3">
    <location>
        <begin position="38"/>
        <end position="96"/>
    </location>
</feature>
<dbReference type="Proteomes" id="UP000018291">
    <property type="component" value="Unassembled WGS sequence"/>
</dbReference>
<dbReference type="PRINTS" id="PR00633">
    <property type="entry name" value="RCCNDNSATION"/>
</dbReference>
<evidence type="ECO:0000256" key="2">
    <source>
        <dbReference type="ARBA" id="ARBA00022737"/>
    </source>
</evidence>
<dbReference type="eggNOG" id="COG5184">
    <property type="taxonomic scope" value="Bacteria"/>
</dbReference>
<reference evidence="4 5" key="1">
    <citation type="journal article" date="2013" name="ISME J.">
        <title>Metabolic model for the filamentous 'Candidatus Microthrix parvicella' based on genomic and metagenomic analyses.</title>
        <authorList>
            <person name="Jon McIlroy S."/>
            <person name="Kristiansen R."/>
            <person name="Albertsen M."/>
            <person name="Michael Karst S."/>
            <person name="Rossetti S."/>
            <person name="Lund Nielsen J."/>
            <person name="Tandoi V."/>
            <person name="James Seviour R."/>
            <person name="Nielsen P.H."/>
        </authorList>
    </citation>
    <scope>NUCLEOTIDE SEQUENCE [LARGE SCALE GENOMIC DNA]</scope>
    <source>
        <strain evidence="4 5">RN1</strain>
    </source>
</reference>
<dbReference type="AlphaFoldDB" id="R4Z7L6"/>
<dbReference type="PROSITE" id="PS51272">
    <property type="entry name" value="SLH"/>
    <property type="match status" value="3"/>
</dbReference>
<dbReference type="InterPro" id="IPR000408">
    <property type="entry name" value="Reg_chr_condens"/>
</dbReference>
<evidence type="ECO:0000256" key="1">
    <source>
        <dbReference type="ARBA" id="ARBA00022658"/>
    </source>
</evidence>
<dbReference type="SUPFAM" id="SSF50985">
    <property type="entry name" value="RCC1/BLIP-II"/>
    <property type="match status" value="1"/>
</dbReference>
<dbReference type="Gene3D" id="2.130.10.30">
    <property type="entry name" value="Regulator of chromosome condensation 1/beta-lactamase-inhibitor protein II"/>
    <property type="match status" value="2"/>
</dbReference>
<dbReference type="InterPro" id="IPR051553">
    <property type="entry name" value="Ran_GTPase-activating"/>
</dbReference>
<feature type="domain" description="SLH" evidence="3">
    <location>
        <begin position="162"/>
        <end position="221"/>
    </location>
</feature>
<dbReference type="GO" id="GO:0005085">
    <property type="term" value="F:guanyl-nucleotide exchange factor activity"/>
    <property type="evidence" value="ECO:0007669"/>
    <property type="project" value="TreeGrafter"/>
</dbReference>
<name>R4Z7L6_9ACTN</name>
<dbReference type="InterPro" id="IPR009091">
    <property type="entry name" value="RCC1/BLIP-II"/>
</dbReference>
<evidence type="ECO:0000313" key="5">
    <source>
        <dbReference type="Proteomes" id="UP000018291"/>
    </source>
</evidence>
<dbReference type="InterPro" id="IPR058923">
    <property type="entry name" value="RCC1-like_dom"/>
</dbReference>
<protein>
    <recommendedName>
        <fullName evidence="3">SLH domain-containing protein</fullName>
    </recommendedName>
</protein>
<sequence>MMLGSMVSLASAGSAGAVEDESAEAAPAVAAVSCFAPTPHSFGDMGSHAWADTAVSWLVESEITAGIGNGNYGPQSNVTRAQMAVFLHKAAGGADPVGSHPFTDMGSHAWAETSVRWLYESGITAGVSADHFGPQNTVTRAQMAVFLHKAAGNQPPAGTHSFTDVPADSFAGTSISWLVESGITAGIAPGLFGPQNNVTRAQMAVFLHTKECGAKPIAVDGGERHNCALKADGTIACWGHNSDGQMGIGTSNKQQWIPVTVRGIGGATDIATGSFHTCAVKADTTVACWGNNRNGQLGDNTTTNRSLPVAVSGLSGVRNITAGSYHTCATKNDGTVACWGENNNGQLGDGSTTERRTPVAVGAGLSGVTAVSGGSVHNCAQKSNGTVACWGRNDRGQLGDGSNTTRTTPLTVANLSGVTAVDSGWLHTCAAKSDGTVDCWGYNGDGQLGLGNTTDRNTPATIPALAGVTTIGVGAYHGCAVKAGGTVACWGYNKDGQAGDGTTSVNRKSPVDVVGLTGAKSVAGGSYTNCAVKASGATLCWGLNWHGRLGDGTGTTRTTPVQVAYPNPIVR</sequence>
<comment type="caution">
    <text evidence="4">The sequence shown here is derived from an EMBL/GenBank/DDBJ whole genome shotgun (WGS) entry which is preliminary data.</text>
</comment>
<gene>
    <name evidence="4" type="ORF">BN381_80252</name>
</gene>
<dbReference type="RefSeq" id="WP_012230708.1">
    <property type="nucleotide sequence ID" value="NZ_HG422565.1"/>
</dbReference>
<dbReference type="STRING" id="1229780.BN381_80252"/>
<accession>R4Z7L6</accession>